<evidence type="ECO:0008006" key="4">
    <source>
        <dbReference type="Google" id="ProtNLM"/>
    </source>
</evidence>
<reference evidence="2 3" key="1">
    <citation type="submission" date="2023-06" db="EMBL/GenBank/DDBJ databases">
        <authorList>
            <person name="Feng G."/>
            <person name="Li J."/>
            <person name="Zhu H."/>
        </authorList>
    </citation>
    <scope>NUCLEOTIDE SEQUENCE [LARGE SCALE GENOMIC DNA]</scope>
    <source>
        <strain evidence="2 3">RHCKG23</strain>
    </source>
</reference>
<keyword evidence="1" id="KW-1133">Transmembrane helix</keyword>
<keyword evidence="1" id="KW-0472">Membrane</keyword>
<gene>
    <name evidence="2" type="ORF">QUG92_15260</name>
</gene>
<feature type="transmembrane region" description="Helical" evidence="1">
    <location>
        <begin position="254"/>
        <end position="272"/>
    </location>
</feature>
<dbReference type="RefSeq" id="WP_289459821.1">
    <property type="nucleotide sequence ID" value="NZ_JAUCML010000012.1"/>
</dbReference>
<feature type="transmembrane region" description="Helical" evidence="1">
    <location>
        <begin position="78"/>
        <end position="97"/>
    </location>
</feature>
<accession>A0ABT7TA72</accession>
<dbReference type="Proteomes" id="UP001237823">
    <property type="component" value="Unassembled WGS sequence"/>
</dbReference>
<feature type="transmembrane region" description="Helical" evidence="1">
    <location>
        <begin position="385"/>
        <end position="405"/>
    </location>
</feature>
<keyword evidence="1" id="KW-0812">Transmembrane</keyword>
<feature type="transmembrane region" description="Helical" evidence="1">
    <location>
        <begin position="358"/>
        <end position="379"/>
    </location>
</feature>
<keyword evidence="3" id="KW-1185">Reference proteome</keyword>
<protein>
    <recommendedName>
        <fullName evidence="4">Glycosyltransferase RgtA/B/C/D-like domain-containing protein</fullName>
    </recommendedName>
</protein>
<feature type="transmembrane region" description="Helical" evidence="1">
    <location>
        <begin position="205"/>
        <end position="227"/>
    </location>
</feature>
<comment type="caution">
    <text evidence="2">The sequence shown here is derived from an EMBL/GenBank/DDBJ whole genome shotgun (WGS) entry which is preliminary data.</text>
</comment>
<feature type="transmembrane region" description="Helical" evidence="1">
    <location>
        <begin position="279"/>
        <end position="297"/>
    </location>
</feature>
<evidence type="ECO:0000313" key="2">
    <source>
        <dbReference type="EMBL" id="MDM7886467.1"/>
    </source>
</evidence>
<feature type="transmembrane region" description="Helical" evidence="1">
    <location>
        <begin position="160"/>
        <end position="193"/>
    </location>
</feature>
<feature type="transmembrane region" description="Helical" evidence="1">
    <location>
        <begin position="109"/>
        <end position="129"/>
    </location>
</feature>
<dbReference type="EMBL" id="JAUCML010000012">
    <property type="protein sequence ID" value="MDM7886467.1"/>
    <property type="molecule type" value="Genomic_DNA"/>
</dbReference>
<evidence type="ECO:0000313" key="3">
    <source>
        <dbReference type="Proteomes" id="UP001237823"/>
    </source>
</evidence>
<feature type="transmembrane region" description="Helical" evidence="1">
    <location>
        <begin position="331"/>
        <end position="351"/>
    </location>
</feature>
<sequence length="564" mass="60616">MRRAARWTADRPLLGLAVLIGVLLPVTVAALSGNLAIPHNDGWAYSRIAETFGRTGRVELVGWNRSTLLGQVVPLGPLARSIVAQQLFIAVCSLVFLTSVHELLLPRLGAARAGVATIVVALWPGYALLSTSFMGDIPALALAGVTVLVGTRALERDSPWLFVVAMLIGLWGCTVRLQAIAAPAAVALAFLLATRRSAPRRVVRTRPVLVLGVAVGLTAVFALYLVWFSHLPNSDPAEFGLRRHALVETASQAARGYFELALVGAPAALLFARPWQWRWRGATAIVVVVGVGLWSLHRNGAGRFFLPNYLSSGGAYADAVPPGRVVFAPEVWQVVAVVSIVAGALLAACWAERARTPLRLPVLTSYTVFAVVGTLLVFATPQQSYGRYLIAVLPFVLAGCLLPGARRRAEAGDRAVRSPRLTPRRLPRALTTLTAACLTVVVGTLSVGITLNAFSYDIARWRAGERAVAAGFPASRVDAGFEWVGMHAAGGVVNRDAFEPGWGFEAKFSDTPACVVATDATPRQMQRYRPGNRWTVREQVPYATWLVAGQRQFVVYETHETGCP</sequence>
<name>A0ABT7TA72_9MICO</name>
<evidence type="ECO:0000256" key="1">
    <source>
        <dbReference type="SAM" id="Phobius"/>
    </source>
</evidence>
<feature type="transmembrane region" description="Helical" evidence="1">
    <location>
        <begin position="426"/>
        <end position="449"/>
    </location>
</feature>
<organism evidence="2 3">
    <name type="scientific">Curtobacterium citri</name>
    <dbReference type="NCBI Taxonomy" id="3055139"/>
    <lineage>
        <taxon>Bacteria</taxon>
        <taxon>Bacillati</taxon>
        <taxon>Actinomycetota</taxon>
        <taxon>Actinomycetes</taxon>
        <taxon>Micrococcales</taxon>
        <taxon>Microbacteriaceae</taxon>
        <taxon>Curtobacterium</taxon>
    </lineage>
</organism>
<proteinExistence type="predicted"/>